<reference evidence="2 3" key="1">
    <citation type="submission" date="2019-08" db="EMBL/GenBank/DDBJ databases">
        <title>Deep-cultivation of Planctomycetes and their phenomic and genomic characterization uncovers novel biology.</title>
        <authorList>
            <person name="Wiegand S."/>
            <person name="Jogler M."/>
            <person name="Boedeker C."/>
            <person name="Pinto D."/>
            <person name="Vollmers J."/>
            <person name="Rivas-Marin E."/>
            <person name="Kohn T."/>
            <person name="Peeters S.H."/>
            <person name="Heuer A."/>
            <person name="Rast P."/>
            <person name="Oberbeckmann S."/>
            <person name="Bunk B."/>
            <person name="Jeske O."/>
            <person name="Meyerdierks A."/>
            <person name="Storesund J.E."/>
            <person name="Kallscheuer N."/>
            <person name="Luecker S."/>
            <person name="Lage O.M."/>
            <person name="Pohl T."/>
            <person name="Merkel B.J."/>
            <person name="Hornburger P."/>
            <person name="Mueller R.-W."/>
            <person name="Bruemmer F."/>
            <person name="Labrenz M."/>
            <person name="Spormann A.M."/>
            <person name="Op den Camp H."/>
            <person name="Overmann J."/>
            <person name="Amann R."/>
            <person name="Jetten M.S.M."/>
            <person name="Mascher T."/>
            <person name="Medema M.H."/>
            <person name="Devos D.P."/>
            <person name="Kaster A.-K."/>
            <person name="Ovreas L."/>
            <person name="Rohde M."/>
            <person name="Galperin M.Y."/>
            <person name="Jogler C."/>
        </authorList>
    </citation>
    <scope>NUCLEOTIDE SEQUENCE [LARGE SCALE GENOMIC DNA]</scope>
    <source>
        <strain evidence="2 3">OJF2</strain>
    </source>
</reference>
<accession>A0A5B9W9F8</accession>
<feature type="region of interest" description="Disordered" evidence="1">
    <location>
        <begin position="1"/>
        <end position="20"/>
    </location>
</feature>
<organism evidence="2 3">
    <name type="scientific">Aquisphaera giovannonii</name>
    <dbReference type="NCBI Taxonomy" id="406548"/>
    <lineage>
        <taxon>Bacteria</taxon>
        <taxon>Pseudomonadati</taxon>
        <taxon>Planctomycetota</taxon>
        <taxon>Planctomycetia</taxon>
        <taxon>Isosphaerales</taxon>
        <taxon>Isosphaeraceae</taxon>
        <taxon>Aquisphaera</taxon>
    </lineage>
</organism>
<evidence type="ECO:0008006" key="4">
    <source>
        <dbReference type="Google" id="ProtNLM"/>
    </source>
</evidence>
<dbReference type="AlphaFoldDB" id="A0A5B9W9F8"/>
<evidence type="ECO:0000313" key="2">
    <source>
        <dbReference type="EMBL" id="QEH37222.1"/>
    </source>
</evidence>
<sequence>MAIPATSHSSAKESGIEDATPTRGRGFDRILLGWMGLMVLVQALRWAAGTPGDILAAGVEEGASRAESRVRGEVGDEVIRKAIRSQRETLPFWAVVTALGDFLVEPFSLAARAVAVATLFSGIAALSGRTPRYDLGLLESSKAQGFWVLGLAARLALAASLGRGEADVETSAALLLPPGRHPAALWLALRQVDLFAMAGWALMAHAAGRRGESPRWLAWTLCLLLAFLECAVRVAAALGMGGALRLSPLVE</sequence>
<evidence type="ECO:0000313" key="3">
    <source>
        <dbReference type="Proteomes" id="UP000324233"/>
    </source>
</evidence>
<dbReference type="EMBL" id="CP042997">
    <property type="protein sequence ID" value="QEH37222.1"/>
    <property type="molecule type" value="Genomic_DNA"/>
</dbReference>
<dbReference type="Proteomes" id="UP000324233">
    <property type="component" value="Chromosome"/>
</dbReference>
<dbReference type="RefSeq" id="WP_168222099.1">
    <property type="nucleotide sequence ID" value="NZ_CP042997.1"/>
</dbReference>
<keyword evidence="3" id="KW-1185">Reference proteome</keyword>
<proteinExistence type="predicted"/>
<name>A0A5B9W9F8_9BACT</name>
<gene>
    <name evidence="2" type="ORF">OJF2_58090</name>
</gene>
<evidence type="ECO:0000256" key="1">
    <source>
        <dbReference type="SAM" id="MobiDB-lite"/>
    </source>
</evidence>
<dbReference type="KEGG" id="agv:OJF2_58090"/>
<protein>
    <recommendedName>
        <fullName evidence="4">Yip1 domain protein</fullName>
    </recommendedName>
</protein>